<reference evidence="9 10" key="1">
    <citation type="submission" date="2011-11" db="EMBL/GenBank/DDBJ databases">
        <title>Improved High-Quality Draft sequence of Beggiatoa alba B18lD.</title>
        <authorList>
            <consortium name="US DOE Joint Genome Institute"/>
            <person name="Lucas S."/>
            <person name="Han J."/>
            <person name="Lapidus A."/>
            <person name="Cheng J.-F."/>
            <person name="Goodwin L."/>
            <person name="Pitluck S."/>
            <person name="Peters L."/>
            <person name="Mikhailova N."/>
            <person name="Held B."/>
            <person name="Detter J.C."/>
            <person name="Han C."/>
            <person name="Tapia R."/>
            <person name="Land M."/>
            <person name="Hauser L."/>
            <person name="Kyrpides N."/>
            <person name="Ivanova N."/>
            <person name="Pagani I."/>
            <person name="Samuel K."/>
            <person name="Teske A."/>
            <person name="Mueller J."/>
            <person name="Woyke T."/>
        </authorList>
    </citation>
    <scope>NUCLEOTIDE SEQUENCE [LARGE SCALE GENOMIC DNA]</scope>
    <source>
        <strain evidence="9 10">B18LD</strain>
    </source>
</reference>
<dbReference type="EMBL" id="JH600070">
    <property type="protein sequence ID" value="EIJ42886.1"/>
    <property type="molecule type" value="Genomic_DNA"/>
</dbReference>
<keyword evidence="4 6" id="KW-0862">Zinc</keyword>
<evidence type="ECO:0000256" key="7">
    <source>
        <dbReference type="SAM" id="Phobius"/>
    </source>
</evidence>
<gene>
    <name evidence="9" type="ORF">BegalDRAFT_2020</name>
</gene>
<keyword evidence="3 6" id="KW-0378">Hydrolase</keyword>
<dbReference type="HOGENOM" id="CLU_029002_5_0_6"/>
<keyword evidence="10" id="KW-1185">Reference proteome</keyword>
<protein>
    <submittedName>
        <fullName evidence="9">Peptidase family M48</fullName>
    </submittedName>
</protein>
<dbReference type="Proteomes" id="UP000005744">
    <property type="component" value="Unassembled WGS sequence"/>
</dbReference>
<evidence type="ECO:0000313" key="9">
    <source>
        <dbReference type="EMBL" id="EIJ42886.1"/>
    </source>
</evidence>
<keyword evidence="7" id="KW-0812">Transmembrane</keyword>
<keyword evidence="2" id="KW-0479">Metal-binding</keyword>
<name>I3CGZ3_9GAMM</name>
<keyword evidence="7" id="KW-1133">Transmembrane helix</keyword>
<dbReference type="GO" id="GO:0046872">
    <property type="term" value="F:metal ion binding"/>
    <property type="evidence" value="ECO:0007669"/>
    <property type="project" value="UniProtKB-KW"/>
</dbReference>
<feature type="transmembrane region" description="Helical" evidence="7">
    <location>
        <begin position="7"/>
        <end position="24"/>
    </location>
</feature>
<organism evidence="9 10">
    <name type="scientific">Beggiatoa alba B18LD</name>
    <dbReference type="NCBI Taxonomy" id="395493"/>
    <lineage>
        <taxon>Bacteria</taxon>
        <taxon>Pseudomonadati</taxon>
        <taxon>Pseudomonadota</taxon>
        <taxon>Gammaproteobacteria</taxon>
        <taxon>Thiotrichales</taxon>
        <taxon>Thiotrichaceae</taxon>
        <taxon>Beggiatoa</taxon>
    </lineage>
</organism>
<evidence type="ECO:0000256" key="3">
    <source>
        <dbReference type="ARBA" id="ARBA00022801"/>
    </source>
</evidence>
<dbReference type="eggNOG" id="COG0501">
    <property type="taxonomic scope" value="Bacteria"/>
</dbReference>
<dbReference type="RefSeq" id="WP_002686140.1">
    <property type="nucleotide sequence ID" value="NZ_JH600070.1"/>
</dbReference>
<evidence type="ECO:0000259" key="8">
    <source>
        <dbReference type="Pfam" id="PF01435"/>
    </source>
</evidence>
<keyword evidence="1 6" id="KW-0645">Protease</keyword>
<evidence type="ECO:0000256" key="4">
    <source>
        <dbReference type="ARBA" id="ARBA00022833"/>
    </source>
</evidence>
<dbReference type="OrthoDB" id="9810445at2"/>
<dbReference type="STRING" id="395493.BegalDRAFT_2020"/>
<dbReference type="CDD" id="cd07331">
    <property type="entry name" value="M48C_Oma1_like"/>
    <property type="match status" value="1"/>
</dbReference>
<dbReference type="Pfam" id="PF01435">
    <property type="entry name" value="Peptidase_M48"/>
    <property type="match status" value="1"/>
</dbReference>
<evidence type="ECO:0000256" key="1">
    <source>
        <dbReference type="ARBA" id="ARBA00022670"/>
    </source>
</evidence>
<dbReference type="PANTHER" id="PTHR22726:SF1">
    <property type="entry name" value="METALLOENDOPEPTIDASE OMA1, MITOCHONDRIAL"/>
    <property type="match status" value="1"/>
</dbReference>
<dbReference type="GO" id="GO:0016020">
    <property type="term" value="C:membrane"/>
    <property type="evidence" value="ECO:0007669"/>
    <property type="project" value="TreeGrafter"/>
</dbReference>
<dbReference type="GO" id="GO:0006515">
    <property type="term" value="P:protein quality control for misfolded or incompletely synthesized proteins"/>
    <property type="evidence" value="ECO:0007669"/>
    <property type="project" value="TreeGrafter"/>
</dbReference>
<comment type="similarity">
    <text evidence="6">Belongs to the peptidase M48 family.</text>
</comment>
<accession>I3CGZ3</accession>
<evidence type="ECO:0000256" key="6">
    <source>
        <dbReference type="RuleBase" id="RU003983"/>
    </source>
</evidence>
<evidence type="ECO:0000313" key="10">
    <source>
        <dbReference type="Proteomes" id="UP000005744"/>
    </source>
</evidence>
<dbReference type="InterPro" id="IPR001915">
    <property type="entry name" value="Peptidase_M48"/>
</dbReference>
<keyword evidence="7" id="KW-0472">Membrane</keyword>
<dbReference type="GO" id="GO:0004222">
    <property type="term" value="F:metalloendopeptidase activity"/>
    <property type="evidence" value="ECO:0007669"/>
    <property type="project" value="InterPro"/>
</dbReference>
<feature type="domain" description="Peptidase M48" evidence="8">
    <location>
        <begin position="72"/>
        <end position="253"/>
    </location>
</feature>
<evidence type="ECO:0000256" key="2">
    <source>
        <dbReference type="ARBA" id="ARBA00022723"/>
    </source>
</evidence>
<dbReference type="InterPro" id="IPR051156">
    <property type="entry name" value="Mito/Outer_Membr_Metalloprot"/>
</dbReference>
<dbReference type="Gene3D" id="3.30.2010.10">
    <property type="entry name" value="Metalloproteases ('zincins'), catalytic domain"/>
    <property type="match status" value="1"/>
</dbReference>
<evidence type="ECO:0000256" key="5">
    <source>
        <dbReference type="ARBA" id="ARBA00023049"/>
    </source>
</evidence>
<dbReference type="PANTHER" id="PTHR22726">
    <property type="entry name" value="METALLOENDOPEPTIDASE OMA1"/>
    <property type="match status" value="1"/>
</dbReference>
<keyword evidence="5 6" id="KW-0482">Metalloprotease</keyword>
<proteinExistence type="inferred from homology"/>
<dbReference type="AlphaFoldDB" id="I3CGZ3"/>
<comment type="cofactor">
    <cofactor evidence="6">
        <name>Zn(2+)</name>
        <dbReference type="ChEBI" id="CHEBI:29105"/>
    </cofactor>
    <text evidence="6">Binds 1 zinc ion per subunit.</text>
</comment>
<sequence length="269" mass="29788">MFEKSSFFGLPLIVFLIYAVYFYFSHQETVPLTGRSQLVDMSRKDEMVLGAKAYQDILQKEKVVASGKLVDNVRTIGQRLAAVADETDFKWEFNVINSPQVNAFALPGGKVAVYTGIIPVAENANGLAIIMGHEIAHAIARHGAERMAYQKLKNLGMLAVSSSLGEMDAGKRQLIMGALGVGAQYGMMLPFSREHESEADYMGLIYAARACFDPREAPKLWERMGKANGGKAPAEFTSTHPSHDTRITQFNEWMPEALKVREQYCSKGK</sequence>